<dbReference type="EMBL" id="BMAU01021369">
    <property type="protein sequence ID" value="GFY24145.1"/>
    <property type="molecule type" value="Genomic_DNA"/>
</dbReference>
<sequence>MENKPLPEEAATSNDQVQNTKSPPVPPSKRPTDEFITDNAAAISELLKLRAAYAAGARKIAIIPSTRDEYSHFQGELESIYNKLIAVRHSLDVPLFSIPPNQAALDKRVTSKRKKAAAPTENNTSDNTSNAPQSLVKRETRKRATVDEDGFRLPPKKQTAIPNGKPFLSSPAAILTHPNSSAPSAPPVILSNAYEEIEFDTEQAAVAPRVKIPPFFIQPNPDWTDLMVFAHSLAPTLQSKLSGRFLRITVQSEEEYRKLATYFRHEQIAFKSFMLKSERPLKLILRGLPTSTELEAVKKEIESEGFKIHKISRLTKFQSKAPMPLIYIQLINDLKADSIYNYVDMLGTRVAFEPYDGSRNKRPNQCWRCQGFFHSSEVCHLPMKCLKCAGPHQAKDCTLQFEDPLKCANCGGEHAANWRQCPRFPKSKKAPNHQNKGGNIKNNNTKPSNKNINQRNQNTAPEVMSSSQNSKHNNQLRSPQSYRTTNPKLPYSKVVSGQIPANQPRKNINNNNDQNFSALFCSVLAISNDAGVDKIY</sequence>
<reference evidence="3" key="1">
    <citation type="submission" date="2020-08" db="EMBL/GenBank/DDBJ databases">
        <title>Multicomponent nature underlies the extraordinary mechanical properties of spider dragline silk.</title>
        <authorList>
            <person name="Kono N."/>
            <person name="Nakamura H."/>
            <person name="Mori M."/>
            <person name="Yoshida Y."/>
            <person name="Ohtoshi R."/>
            <person name="Malay A.D."/>
            <person name="Moran D.A.P."/>
            <person name="Tomita M."/>
            <person name="Numata K."/>
            <person name="Arakawa K."/>
        </authorList>
    </citation>
    <scope>NUCLEOTIDE SEQUENCE</scope>
</reference>
<feature type="compositionally biased region" description="Polar residues" evidence="1">
    <location>
        <begin position="120"/>
        <end position="133"/>
    </location>
</feature>
<dbReference type="InterPro" id="IPR006579">
    <property type="entry name" value="Pre_C2HC_dom"/>
</dbReference>
<evidence type="ECO:0000313" key="3">
    <source>
        <dbReference type="EMBL" id="GFY24145.1"/>
    </source>
</evidence>
<gene>
    <name evidence="3" type="primary">ORF1</name>
    <name evidence="3" type="ORF">TNCV_1011981</name>
</gene>
<feature type="compositionally biased region" description="Basic and acidic residues" evidence="1">
    <location>
        <begin position="136"/>
        <end position="151"/>
    </location>
</feature>
<dbReference type="Proteomes" id="UP000887159">
    <property type="component" value="Unassembled WGS sequence"/>
</dbReference>
<comment type="caution">
    <text evidence="3">The sequence shown here is derived from an EMBL/GenBank/DDBJ whole genome shotgun (WGS) entry which is preliminary data.</text>
</comment>
<dbReference type="Pfam" id="PF07530">
    <property type="entry name" value="PRE_C2HC"/>
    <property type="match status" value="1"/>
</dbReference>
<feature type="region of interest" description="Disordered" evidence="1">
    <location>
        <begin position="423"/>
        <end position="494"/>
    </location>
</feature>
<proteinExistence type="predicted"/>
<evidence type="ECO:0000313" key="4">
    <source>
        <dbReference type="Proteomes" id="UP000887159"/>
    </source>
</evidence>
<keyword evidence="4" id="KW-1185">Reference proteome</keyword>
<feature type="region of interest" description="Disordered" evidence="1">
    <location>
        <begin position="1"/>
        <end position="33"/>
    </location>
</feature>
<accession>A0A8X6VXC8</accession>
<evidence type="ECO:0000259" key="2">
    <source>
        <dbReference type="Pfam" id="PF07530"/>
    </source>
</evidence>
<name>A0A8X6VXC8_TRICX</name>
<feature type="domain" description="Pre-C2HC" evidence="2">
    <location>
        <begin position="296"/>
        <end position="354"/>
    </location>
</feature>
<dbReference type="AlphaFoldDB" id="A0A8X6VXC8"/>
<feature type="region of interest" description="Disordered" evidence="1">
    <location>
        <begin position="106"/>
        <end position="164"/>
    </location>
</feature>
<feature type="compositionally biased region" description="Polar residues" evidence="1">
    <location>
        <begin position="454"/>
        <end position="487"/>
    </location>
</feature>
<evidence type="ECO:0000256" key="1">
    <source>
        <dbReference type="SAM" id="MobiDB-lite"/>
    </source>
</evidence>
<protein>
    <submittedName>
        <fullName evidence="3">Nucleic-acid-binding protein from transposon X-element</fullName>
    </submittedName>
</protein>
<feature type="compositionally biased region" description="Polar residues" evidence="1">
    <location>
        <begin position="11"/>
        <end position="22"/>
    </location>
</feature>
<organism evidence="3 4">
    <name type="scientific">Trichonephila clavipes</name>
    <name type="common">Golden silk orbweaver</name>
    <name type="synonym">Nephila clavipes</name>
    <dbReference type="NCBI Taxonomy" id="2585209"/>
    <lineage>
        <taxon>Eukaryota</taxon>
        <taxon>Metazoa</taxon>
        <taxon>Ecdysozoa</taxon>
        <taxon>Arthropoda</taxon>
        <taxon>Chelicerata</taxon>
        <taxon>Arachnida</taxon>
        <taxon>Araneae</taxon>
        <taxon>Araneomorphae</taxon>
        <taxon>Entelegynae</taxon>
        <taxon>Araneoidea</taxon>
        <taxon>Nephilidae</taxon>
        <taxon>Trichonephila</taxon>
    </lineage>
</organism>
<feature type="compositionally biased region" description="Low complexity" evidence="1">
    <location>
        <begin position="435"/>
        <end position="453"/>
    </location>
</feature>